<dbReference type="PANTHER" id="PTHR34265">
    <property type="entry name" value="TYPE III PANTOTHENATE KINASE"/>
    <property type="match status" value="1"/>
</dbReference>
<dbReference type="InterPro" id="IPR043129">
    <property type="entry name" value="ATPase_NBD"/>
</dbReference>
<comment type="caution">
    <text evidence="16">Lacks conserved residue(s) required for the propagation of feature annotation.</text>
</comment>
<reference evidence="17 18" key="1">
    <citation type="submission" date="2018-06" db="EMBL/GenBank/DDBJ databases">
        <title>Genomic Encyclopedia of Type Strains, Phase IV (KMG-IV): sequencing the most valuable type-strain genomes for metagenomic binning, comparative biology and taxonomic classification.</title>
        <authorList>
            <person name="Goeker M."/>
        </authorList>
    </citation>
    <scope>NUCLEOTIDE SEQUENCE [LARGE SCALE GENOMIC DNA]</scope>
    <source>
        <strain evidence="17 18">DSM 24032</strain>
    </source>
</reference>
<dbReference type="Pfam" id="PF03309">
    <property type="entry name" value="Pan_kinase"/>
    <property type="match status" value="1"/>
</dbReference>
<dbReference type="EC" id="2.7.1.33" evidence="6 16"/>
<keyword evidence="9 16" id="KW-0547">Nucleotide-binding</keyword>
<accession>A0A395JI07</accession>
<dbReference type="RefSeq" id="WP_113954777.1">
    <property type="nucleotide sequence ID" value="NZ_QNRT01000003.1"/>
</dbReference>
<dbReference type="GO" id="GO:0015937">
    <property type="term" value="P:coenzyme A biosynthetic process"/>
    <property type="evidence" value="ECO:0007669"/>
    <property type="project" value="UniProtKB-UniRule"/>
</dbReference>
<comment type="similarity">
    <text evidence="14 16">Belongs to the type III pantothenate kinase family.</text>
</comment>
<name>A0A395JI07_9GAMM</name>
<evidence type="ECO:0000256" key="11">
    <source>
        <dbReference type="ARBA" id="ARBA00022840"/>
    </source>
</evidence>
<dbReference type="OrthoDB" id="9781305at2"/>
<keyword evidence="16" id="KW-0479">Metal-binding</keyword>
<dbReference type="InterPro" id="IPR004619">
    <property type="entry name" value="Type_III_PanK"/>
</dbReference>
<comment type="catalytic activity">
    <reaction evidence="1 16">
        <text>(R)-pantothenate + ATP = (R)-4'-phosphopantothenate + ADP + H(+)</text>
        <dbReference type="Rhea" id="RHEA:16373"/>
        <dbReference type="ChEBI" id="CHEBI:10986"/>
        <dbReference type="ChEBI" id="CHEBI:15378"/>
        <dbReference type="ChEBI" id="CHEBI:29032"/>
        <dbReference type="ChEBI" id="CHEBI:30616"/>
        <dbReference type="ChEBI" id="CHEBI:456216"/>
        <dbReference type="EC" id="2.7.1.33"/>
    </reaction>
</comment>
<evidence type="ECO:0000256" key="12">
    <source>
        <dbReference type="ARBA" id="ARBA00022958"/>
    </source>
</evidence>
<dbReference type="Gene3D" id="3.30.420.40">
    <property type="match status" value="2"/>
</dbReference>
<evidence type="ECO:0000256" key="5">
    <source>
        <dbReference type="ARBA" id="ARBA00011738"/>
    </source>
</evidence>
<feature type="binding site" evidence="16">
    <location>
        <position position="122"/>
    </location>
    <ligand>
        <name>ATP</name>
        <dbReference type="ChEBI" id="CHEBI:30616"/>
    </ligand>
</feature>
<dbReference type="SUPFAM" id="SSF53067">
    <property type="entry name" value="Actin-like ATPase domain"/>
    <property type="match status" value="2"/>
</dbReference>
<dbReference type="CDD" id="cd24015">
    <property type="entry name" value="ASKHA_NBD_PanK-III"/>
    <property type="match status" value="1"/>
</dbReference>
<organism evidence="17 18">
    <name type="scientific">Arenicella xantha</name>
    <dbReference type="NCBI Taxonomy" id="644221"/>
    <lineage>
        <taxon>Bacteria</taxon>
        <taxon>Pseudomonadati</taxon>
        <taxon>Pseudomonadota</taxon>
        <taxon>Gammaproteobacteria</taxon>
        <taxon>Arenicellales</taxon>
        <taxon>Arenicellaceae</taxon>
        <taxon>Arenicella</taxon>
    </lineage>
</organism>
<comment type="subcellular location">
    <subcellularLocation>
        <location evidence="3 16">Cytoplasm</location>
    </subcellularLocation>
</comment>
<evidence type="ECO:0000256" key="2">
    <source>
        <dbReference type="ARBA" id="ARBA00001958"/>
    </source>
</evidence>
<comment type="cofactor">
    <cofactor evidence="16">
        <name>NH4(+)</name>
        <dbReference type="ChEBI" id="CHEBI:28938"/>
    </cofactor>
    <cofactor evidence="16">
        <name>K(+)</name>
        <dbReference type="ChEBI" id="CHEBI:29103"/>
    </cofactor>
    <text evidence="16">A monovalent cation. Ammonium or potassium.</text>
</comment>
<evidence type="ECO:0000256" key="9">
    <source>
        <dbReference type="ARBA" id="ARBA00022741"/>
    </source>
</evidence>
<dbReference type="GO" id="GO:0005524">
    <property type="term" value="F:ATP binding"/>
    <property type="evidence" value="ECO:0007669"/>
    <property type="project" value="UniProtKB-UniRule"/>
</dbReference>
<dbReference type="EMBL" id="QNRT01000003">
    <property type="protein sequence ID" value="RBP49780.1"/>
    <property type="molecule type" value="Genomic_DNA"/>
</dbReference>
<keyword evidence="11 16" id="KW-0067">ATP-binding</keyword>
<evidence type="ECO:0000256" key="14">
    <source>
        <dbReference type="ARBA" id="ARBA00038036"/>
    </source>
</evidence>
<dbReference type="PANTHER" id="PTHR34265:SF1">
    <property type="entry name" value="TYPE III PANTOTHENATE KINASE"/>
    <property type="match status" value="1"/>
</dbReference>
<evidence type="ECO:0000256" key="6">
    <source>
        <dbReference type="ARBA" id="ARBA00012102"/>
    </source>
</evidence>
<feature type="binding site" evidence="16">
    <location>
        <position position="119"/>
    </location>
    <ligand>
        <name>K(+)</name>
        <dbReference type="ChEBI" id="CHEBI:29103"/>
    </ligand>
</feature>
<keyword evidence="7 16" id="KW-0963">Cytoplasm</keyword>
<evidence type="ECO:0000256" key="16">
    <source>
        <dbReference type="HAMAP-Rule" id="MF_01274"/>
    </source>
</evidence>
<comment type="cofactor">
    <cofactor evidence="2">
        <name>K(+)</name>
        <dbReference type="ChEBI" id="CHEBI:29103"/>
    </cofactor>
</comment>
<keyword evidence="8 16" id="KW-0808">Transferase</keyword>
<keyword evidence="13 16" id="KW-0173">Coenzyme A biosynthesis</keyword>
<dbReference type="Proteomes" id="UP000253083">
    <property type="component" value="Unassembled WGS sequence"/>
</dbReference>
<evidence type="ECO:0000256" key="15">
    <source>
        <dbReference type="ARBA" id="ARBA00040883"/>
    </source>
</evidence>
<evidence type="ECO:0000256" key="4">
    <source>
        <dbReference type="ARBA" id="ARBA00005225"/>
    </source>
</evidence>
<comment type="pathway">
    <text evidence="4 16">Cofactor biosynthesis; coenzyme A biosynthesis; CoA from (R)-pantothenate: step 1/5.</text>
</comment>
<dbReference type="GO" id="GO:0004594">
    <property type="term" value="F:pantothenate kinase activity"/>
    <property type="evidence" value="ECO:0007669"/>
    <property type="project" value="UniProtKB-UniRule"/>
</dbReference>
<gene>
    <name evidence="16" type="primary">coaX</name>
    <name evidence="17" type="ORF">DFR28_103205</name>
</gene>
<dbReference type="HAMAP" id="MF_01274">
    <property type="entry name" value="Pantothen_kinase_3"/>
    <property type="match status" value="1"/>
</dbReference>
<evidence type="ECO:0000313" key="18">
    <source>
        <dbReference type="Proteomes" id="UP000253083"/>
    </source>
</evidence>
<feature type="binding site" evidence="16">
    <location>
        <begin position="6"/>
        <end position="13"/>
    </location>
    <ligand>
        <name>ATP</name>
        <dbReference type="ChEBI" id="CHEBI:30616"/>
    </ligand>
</feature>
<evidence type="ECO:0000256" key="7">
    <source>
        <dbReference type="ARBA" id="ARBA00022490"/>
    </source>
</evidence>
<sequence>MRLFIDIGNTRTKWLLMDGDLPVRRGAIDNSQVDQIDLGCGKAVSRAWASCVAQEEIFQRLASIVEADCGVRLNRAAVESSVNHMVNAYLALDRLGVDRWLAALGARDLIAAGDLVVIDAGTAVTVDLVSAKHCFEGGVILPGARMMHDALVGRTVGIISERSEVDSVVGRTTQECVNAGALYGLAGAIERIVLEMQKRLLHTDKLSVLLCGGDAERLAAVLPDHYRVELDLVFYGLQVIDRAKS</sequence>
<dbReference type="InParanoid" id="A0A395JI07"/>
<evidence type="ECO:0000256" key="3">
    <source>
        <dbReference type="ARBA" id="ARBA00004496"/>
    </source>
</evidence>
<keyword evidence="10 16" id="KW-0418">Kinase</keyword>
<dbReference type="GO" id="GO:0046872">
    <property type="term" value="F:metal ion binding"/>
    <property type="evidence" value="ECO:0007669"/>
    <property type="project" value="UniProtKB-KW"/>
</dbReference>
<feature type="binding site" evidence="16">
    <location>
        <begin position="96"/>
        <end position="99"/>
    </location>
    <ligand>
        <name>substrate</name>
    </ligand>
</feature>
<comment type="caution">
    <text evidence="17">The sequence shown here is derived from an EMBL/GenBank/DDBJ whole genome shotgun (WGS) entry which is preliminary data.</text>
</comment>
<keyword evidence="12 16" id="KW-0630">Potassium</keyword>
<comment type="function">
    <text evidence="16">Catalyzes the phosphorylation of pantothenate (Pan), the first step in CoA biosynthesis.</text>
</comment>
<dbReference type="NCBIfam" id="TIGR00671">
    <property type="entry name" value="baf"/>
    <property type="match status" value="1"/>
</dbReference>
<evidence type="ECO:0000256" key="8">
    <source>
        <dbReference type="ARBA" id="ARBA00022679"/>
    </source>
</evidence>
<feature type="active site" description="Proton acceptor" evidence="16">
    <location>
        <position position="98"/>
    </location>
</feature>
<dbReference type="AlphaFoldDB" id="A0A395JI07"/>
<evidence type="ECO:0000256" key="13">
    <source>
        <dbReference type="ARBA" id="ARBA00022993"/>
    </source>
</evidence>
<feature type="binding site" evidence="16">
    <location>
        <position position="173"/>
    </location>
    <ligand>
        <name>substrate</name>
    </ligand>
</feature>
<evidence type="ECO:0000256" key="10">
    <source>
        <dbReference type="ARBA" id="ARBA00022777"/>
    </source>
</evidence>
<evidence type="ECO:0000256" key="1">
    <source>
        <dbReference type="ARBA" id="ARBA00001206"/>
    </source>
</evidence>
<keyword evidence="18" id="KW-1185">Reference proteome</keyword>
<proteinExistence type="inferred from homology"/>
<evidence type="ECO:0000313" key="17">
    <source>
        <dbReference type="EMBL" id="RBP49780.1"/>
    </source>
</evidence>
<protein>
    <recommendedName>
        <fullName evidence="15 16">Type III pantothenate kinase</fullName>
        <ecNumber evidence="6 16">2.7.1.33</ecNumber>
    </recommendedName>
    <alternativeName>
        <fullName evidence="16">PanK-III</fullName>
    </alternativeName>
    <alternativeName>
        <fullName evidence="16">Pantothenic acid kinase</fullName>
    </alternativeName>
</protein>
<comment type="subunit">
    <text evidence="5 16">Homodimer.</text>
</comment>
<dbReference type="UniPathway" id="UPA00241">
    <property type="reaction ID" value="UER00352"/>
</dbReference>
<dbReference type="GO" id="GO:0005737">
    <property type="term" value="C:cytoplasm"/>
    <property type="evidence" value="ECO:0007669"/>
    <property type="project" value="UniProtKB-SubCell"/>
</dbReference>